<dbReference type="EMBL" id="CP003588">
    <property type="protein sequence ID" value="AFK71908.1"/>
    <property type="molecule type" value="Genomic_DNA"/>
</dbReference>
<name>I3V2D7_PSEPU</name>
<evidence type="ECO:0000313" key="2">
    <source>
        <dbReference type="Proteomes" id="UP000005268"/>
    </source>
</evidence>
<dbReference type="AlphaFoldDB" id="I3V2D7"/>
<sequence length="44" mass="4936">MQGLSGMADVAVLGNRGKCYQLFWGHDSKISAKRIFAILNYDFL</sequence>
<reference evidence="1 2" key="1">
    <citation type="journal article" date="2012" name="J. Bacteriol.">
        <title>Complete Genome Sequence of the Naphthalene-Degrading Pseudomonas putida Strain ND6.</title>
        <authorList>
            <person name="Li S."/>
            <person name="Zhao H."/>
            <person name="Li Y."/>
            <person name="Niu S."/>
            <person name="Cai B."/>
        </authorList>
    </citation>
    <scope>NUCLEOTIDE SEQUENCE [LARGE SCALE GENOMIC DNA]</scope>
    <source>
        <strain evidence="1 2">ND6</strain>
    </source>
</reference>
<proteinExistence type="predicted"/>
<evidence type="ECO:0000313" key="1">
    <source>
        <dbReference type="EMBL" id="AFK71908.1"/>
    </source>
</evidence>
<protein>
    <submittedName>
        <fullName evidence="1">Uncharacterized protein</fullName>
    </submittedName>
</protein>
<dbReference type="HOGENOM" id="CLU_3220925_0_0_6"/>
<organism evidence="1 2">
    <name type="scientific">Pseudomonas putida ND6</name>
    <dbReference type="NCBI Taxonomy" id="231023"/>
    <lineage>
        <taxon>Bacteria</taxon>
        <taxon>Pseudomonadati</taxon>
        <taxon>Pseudomonadota</taxon>
        <taxon>Gammaproteobacteria</taxon>
        <taxon>Pseudomonadales</taxon>
        <taxon>Pseudomonadaceae</taxon>
        <taxon>Pseudomonas</taxon>
    </lineage>
</organism>
<dbReference type="Proteomes" id="UP000005268">
    <property type="component" value="Chromosome"/>
</dbReference>
<dbReference type="KEGG" id="ppi:YSA_09490"/>
<gene>
    <name evidence="1" type="ORF">YSA_09490</name>
</gene>
<accession>I3V2D7</accession>